<evidence type="ECO:0000256" key="2">
    <source>
        <dbReference type="ARBA" id="ARBA00022692"/>
    </source>
</evidence>
<dbReference type="Proteomes" id="UP000198822">
    <property type="component" value="Chromosome I"/>
</dbReference>
<dbReference type="GO" id="GO:0009003">
    <property type="term" value="F:signal peptidase activity"/>
    <property type="evidence" value="ECO:0007669"/>
    <property type="project" value="UniProtKB-EC"/>
</dbReference>
<protein>
    <recommendedName>
        <fullName evidence="5">Signal peptidase I</fullName>
        <ecNumber evidence="5">3.4.21.89</ecNumber>
    </recommendedName>
</protein>
<sequence length="297" mass="30644">MRRHAGDASGSAIDAEGAATSAVSDEQQPPQHAAGRGRHASASRVVDDGLDAVAGLEAATAPDATSSSTESASDVAPARASAAVAAPVVAAGAPPAEPQSPVDAIVDAAAPEYVPRARGRGIGRRARGVVGRILLDVLALAGLACILLVATSFLFKISIVMFATGSMSPTIPAGSIAFVREIPASEIAVGDVVTVDRSESDQLPVTHRVIEIVDASEDTVIFRMQGDDNDQPDPEAYVETTVRLVMWSIPGLANVIVQFQNPFVLGGITLGATVLVTWAFWPRDQRAQTVAASQHAD</sequence>
<feature type="compositionally biased region" description="Polar residues" evidence="6">
    <location>
        <begin position="21"/>
        <end position="30"/>
    </location>
</feature>
<accession>A0A1G8B2U6</accession>
<reference evidence="10" key="1">
    <citation type="submission" date="2016-10" db="EMBL/GenBank/DDBJ databases">
        <authorList>
            <person name="Varghese N."/>
            <person name="Submissions S."/>
        </authorList>
    </citation>
    <scope>NUCLEOTIDE SEQUENCE [LARGE SCALE GENOMIC DNA]</scope>
    <source>
        <strain evidence="10">DSM 22002</strain>
    </source>
</reference>
<dbReference type="Pfam" id="PF10502">
    <property type="entry name" value="Peptidase_S26"/>
    <property type="match status" value="1"/>
</dbReference>
<gene>
    <name evidence="9" type="ORF">SAMN04489720_0639</name>
</gene>
<dbReference type="SUPFAM" id="SSF51306">
    <property type="entry name" value="LexA/Signal peptidase"/>
    <property type="match status" value="1"/>
</dbReference>
<organism evidence="9 10">
    <name type="scientific">Agrococcus jejuensis</name>
    <dbReference type="NCBI Taxonomy" id="399736"/>
    <lineage>
        <taxon>Bacteria</taxon>
        <taxon>Bacillati</taxon>
        <taxon>Actinomycetota</taxon>
        <taxon>Actinomycetes</taxon>
        <taxon>Micrococcales</taxon>
        <taxon>Microbacteriaceae</taxon>
        <taxon>Agrococcus</taxon>
    </lineage>
</organism>
<feature type="transmembrane region" description="Helical" evidence="7">
    <location>
        <begin position="263"/>
        <end position="281"/>
    </location>
</feature>
<evidence type="ECO:0000256" key="7">
    <source>
        <dbReference type="SAM" id="Phobius"/>
    </source>
</evidence>
<dbReference type="GO" id="GO:0006465">
    <property type="term" value="P:signal peptide processing"/>
    <property type="evidence" value="ECO:0007669"/>
    <property type="project" value="UniProtKB-UniRule"/>
</dbReference>
<feature type="region of interest" description="Disordered" evidence="6">
    <location>
        <begin position="1"/>
        <end position="46"/>
    </location>
</feature>
<feature type="transmembrane region" description="Helical" evidence="7">
    <location>
        <begin position="133"/>
        <end position="155"/>
    </location>
</feature>
<keyword evidence="10" id="KW-1185">Reference proteome</keyword>
<evidence type="ECO:0000313" key="10">
    <source>
        <dbReference type="Proteomes" id="UP000198822"/>
    </source>
</evidence>
<evidence type="ECO:0000256" key="5">
    <source>
        <dbReference type="NCBIfam" id="TIGR02228"/>
    </source>
</evidence>
<comment type="subcellular location">
    <subcellularLocation>
        <location evidence="1">Membrane</location>
    </subcellularLocation>
</comment>
<dbReference type="PANTHER" id="PTHR10806:SF6">
    <property type="entry name" value="SIGNAL PEPTIDASE COMPLEX CATALYTIC SUBUNIT SEC11"/>
    <property type="match status" value="1"/>
</dbReference>
<dbReference type="NCBIfam" id="TIGR02228">
    <property type="entry name" value="sigpep_I_arch"/>
    <property type="match status" value="1"/>
</dbReference>
<keyword evidence="4 7" id="KW-0472">Membrane</keyword>
<dbReference type="InterPro" id="IPR019533">
    <property type="entry name" value="Peptidase_S26"/>
</dbReference>
<proteinExistence type="predicted"/>
<feature type="domain" description="Peptidase S26" evidence="8">
    <location>
        <begin position="142"/>
        <end position="210"/>
    </location>
</feature>
<dbReference type="EC" id="3.4.21.89" evidence="5"/>
<evidence type="ECO:0000313" key="9">
    <source>
        <dbReference type="EMBL" id="SDH27569.1"/>
    </source>
</evidence>
<evidence type="ECO:0000256" key="6">
    <source>
        <dbReference type="SAM" id="MobiDB-lite"/>
    </source>
</evidence>
<dbReference type="GO" id="GO:0004252">
    <property type="term" value="F:serine-type endopeptidase activity"/>
    <property type="evidence" value="ECO:0007669"/>
    <property type="project" value="UniProtKB-UniRule"/>
</dbReference>
<evidence type="ECO:0000256" key="1">
    <source>
        <dbReference type="ARBA" id="ARBA00004370"/>
    </source>
</evidence>
<keyword evidence="3 7" id="KW-1133">Transmembrane helix</keyword>
<dbReference type="PANTHER" id="PTHR10806">
    <property type="entry name" value="SIGNAL PEPTIDASE COMPLEX CATALYTIC SUBUNIT SEC11"/>
    <property type="match status" value="1"/>
</dbReference>
<evidence type="ECO:0000256" key="4">
    <source>
        <dbReference type="ARBA" id="ARBA00023136"/>
    </source>
</evidence>
<evidence type="ECO:0000259" key="8">
    <source>
        <dbReference type="Pfam" id="PF10502"/>
    </source>
</evidence>
<dbReference type="CDD" id="cd06530">
    <property type="entry name" value="S26_SPase_I"/>
    <property type="match status" value="1"/>
</dbReference>
<dbReference type="InterPro" id="IPR001733">
    <property type="entry name" value="Peptidase_S26B"/>
</dbReference>
<dbReference type="EMBL" id="LT629695">
    <property type="protein sequence ID" value="SDH27569.1"/>
    <property type="molecule type" value="Genomic_DNA"/>
</dbReference>
<dbReference type="GO" id="GO:0016020">
    <property type="term" value="C:membrane"/>
    <property type="evidence" value="ECO:0007669"/>
    <property type="project" value="UniProtKB-SubCell"/>
</dbReference>
<dbReference type="STRING" id="399736.SAMN04489720_0639"/>
<name>A0A1G8B2U6_9MICO</name>
<evidence type="ECO:0000256" key="3">
    <source>
        <dbReference type="ARBA" id="ARBA00022989"/>
    </source>
</evidence>
<dbReference type="AlphaFoldDB" id="A0A1G8B2U6"/>
<keyword evidence="2 7" id="KW-0812">Transmembrane</keyword>
<dbReference type="InterPro" id="IPR036286">
    <property type="entry name" value="LexA/Signal_pep-like_sf"/>
</dbReference>
<dbReference type="RefSeq" id="WP_231945143.1">
    <property type="nucleotide sequence ID" value="NZ_LT629695.1"/>
</dbReference>